<dbReference type="KEGG" id="vg:40088386"/>
<dbReference type="GeneID" id="40088386"/>
<accession>A0A2L0UZZ8</accession>
<sequence length="126" mass="14776">MEVKSGKFNFLVKIENGERKFIKVDKDYGDLYLTSSPAPINEDDLVYTMKELQKVEPREMHGQRGEKSWAVQANIHRVSEMNWKKDTAEFEVSLLEVDFDTVKVSTVWTWKFKTDLENAKVELDKE</sequence>
<dbReference type="RefSeq" id="YP_009612048.1">
    <property type="nucleotide sequence ID" value="NC_042013.1"/>
</dbReference>
<reference evidence="1 2" key="1">
    <citation type="submission" date="2017-06" db="EMBL/GenBank/DDBJ databases">
        <authorList>
            <person name="Kim H.J."/>
            <person name="Triplett B.A."/>
        </authorList>
    </citation>
    <scope>NUCLEOTIDE SEQUENCE [LARGE SCALE GENOMIC DNA]</scope>
</reference>
<name>A0A2L0UZZ8_9CAUD</name>
<protein>
    <submittedName>
        <fullName evidence="1">Uncharacterized protein</fullName>
    </submittedName>
</protein>
<evidence type="ECO:0000313" key="2">
    <source>
        <dbReference type="Proteomes" id="UP000223025"/>
    </source>
</evidence>
<dbReference type="Proteomes" id="UP000223025">
    <property type="component" value="Segment"/>
</dbReference>
<keyword evidence="2" id="KW-1185">Reference proteome</keyword>
<proteinExistence type="predicted"/>
<dbReference type="EMBL" id="MF403008">
    <property type="protein sequence ID" value="AUZ95142.1"/>
    <property type="molecule type" value="Genomic_DNA"/>
</dbReference>
<organism evidence="1 2">
    <name type="scientific">Agrobacterium phage Atu_ph07</name>
    <dbReference type="NCBI Taxonomy" id="2024264"/>
    <lineage>
        <taxon>Viruses</taxon>
        <taxon>Duplodnaviria</taxon>
        <taxon>Heunggongvirae</taxon>
        <taxon>Uroviricota</taxon>
        <taxon>Caudoviricetes</taxon>
        <taxon>Polybotosvirus</taxon>
        <taxon>Polybotosvirus Atuph07</taxon>
    </lineage>
</organism>
<evidence type="ECO:0000313" key="1">
    <source>
        <dbReference type="EMBL" id="AUZ95142.1"/>
    </source>
</evidence>